<proteinExistence type="predicted"/>
<keyword evidence="1" id="KW-1133">Transmembrane helix</keyword>
<evidence type="ECO:0000313" key="3">
    <source>
        <dbReference type="Proteomes" id="UP000255264"/>
    </source>
</evidence>
<keyword evidence="1" id="KW-0812">Transmembrane</keyword>
<evidence type="ECO:0000313" key="2">
    <source>
        <dbReference type="EMBL" id="STO92434.1"/>
    </source>
</evidence>
<dbReference type="Pfam" id="PF11335">
    <property type="entry name" value="DUF3137"/>
    <property type="match status" value="1"/>
</dbReference>
<accession>A0A377IVX3</accession>
<protein>
    <submittedName>
        <fullName evidence="2">Protein of uncharacterized function (DUF3137)</fullName>
    </submittedName>
</protein>
<dbReference type="InterPro" id="IPR021484">
    <property type="entry name" value="DUF3137"/>
</dbReference>
<name>A0A377IVX3_9PAST</name>
<feature type="transmembrane region" description="Helical" evidence="1">
    <location>
        <begin position="24"/>
        <end position="43"/>
    </location>
</feature>
<dbReference type="Proteomes" id="UP000255264">
    <property type="component" value="Unassembled WGS sequence"/>
</dbReference>
<evidence type="ECO:0000256" key="1">
    <source>
        <dbReference type="SAM" id="Phobius"/>
    </source>
</evidence>
<dbReference type="OrthoDB" id="4960523at2"/>
<organism evidence="2 3">
    <name type="scientific">Haemophilus pittmaniae</name>
    <dbReference type="NCBI Taxonomy" id="249188"/>
    <lineage>
        <taxon>Bacteria</taxon>
        <taxon>Pseudomonadati</taxon>
        <taxon>Pseudomonadota</taxon>
        <taxon>Gammaproteobacteria</taxon>
        <taxon>Pasteurellales</taxon>
        <taxon>Pasteurellaceae</taxon>
        <taxon>Haemophilus</taxon>
    </lineage>
</organism>
<keyword evidence="1" id="KW-0472">Membrane</keyword>
<dbReference type="AlphaFoldDB" id="A0A377IVX3"/>
<dbReference type="EMBL" id="UGHS01000001">
    <property type="protein sequence ID" value="STO92434.1"/>
    <property type="molecule type" value="Genomic_DNA"/>
</dbReference>
<dbReference type="RefSeq" id="WP_115002567.1">
    <property type="nucleotide sequence ID" value="NZ_UGHS01000001.1"/>
</dbReference>
<reference evidence="2 3" key="1">
    <citation type="submission" date="2018-06" db="EMBL/GenBank/DDBJ databases">
        <authorList>
            <consortium name="Pathogen Informatics"/>
            <person name="Doyle S."/>
        </authorList>
    </citation>
    <scope>NUCLEOTIDE SEQUENCE [LARGE SCALE GENOMIC DNA]</scope>
    <source>
        <strain evidence="2 3">NCTC13335</strain>
    </source>
</reference>
<sequence length="297" mass="34216">MQQGKEIEGIRFPQLENLEKERIALLKFSTRLAIGLCVAFIFLLGALGGGHYLFTIFIIGLMAYLIKRLMENKNAFVAHFKSNVINSIVQHFNLSYSPTSGLSKLDFDHIYDVSCESWRSEDLIYGELDGIKLEIADMNIRNIGTHSKIKIKQMLLKEFSGILLKATFPKELTHDVYVCDKDDFGVRRAGEKALMDNNEFNRYFEVFSDDQIMARYALSPLLMETLCILKRKFNCPISLVFQRQEMRMAINLKIDSFEPNAQRSLLEDETIRNYIVGVKSFVDIVKDLGLNRTIWKS</sequence>
<gene>
    <name evidence="2" type="ORF">NCTC13335_00257</name>
</gene>
<keyword evidence="3" id="KW-1185">Reference proteome</keyword>